<dbReference type="InterPro" id="IPR001650">
    <property type="entry name" value="Helicase_C-like"/>
</dbReference>
<dbReference type="SUPFAM" id="SSF52540">
    <property type="entry name" value="P-loop containing nucleoside triphosphate hydrolases"/>
    <property type="match status" value="3"/>
</dbReference>
<evidence type="ECO:0000256" key="2">
    <source>
        <dbReference type="ARBA" id="ARBA00022741"/>
    </source>
</evidence>
<feature type="domain" description="Helicase ATP-binding" evidence="7">
    <location>
        <begin position="492"/>
        <end position="675"/>
    </location>
</feature>
<organism evidence="9 10">
    <name type="scientific">Tetraparma gracilis</name>
    <dbReference type="NCBI Taxonomy" id="2962635"/>
    <lineage>
        <taxon>Eukaryota</taxon>
        <taxon>Sar</taxon>
        <taxon>Stramenopiles</taxon>
        <taxon>Ochrophyta</taxon>
        <taxon>Bolidophyceae</taxon>
        <taxon>Parmales</taxon>
        <taxon>Triparmaceae</taxon>
        <taxon>Tetraparma</taxon>
    </lineage>
</organism>
<dbReference type="PANTHER" id="PTHR47961">
    <property type="entry name" value="DNA POLYMERASE THETA, PUTATIVE (AFU_ORTHOLOGUE AFUA_1G05260)-RELATED"/>
    <property type="match status" value="1"/>
</dbReference>
<dbReference type="PIRSF" id="PIRSF039073">
    <property type="entry name" value="BRR2"/>
    <property type="match status" value="1"/>
</dbReference>
<dbReference type="Gene3D" id="3.40.50.300">
    <property type="entry name" value="P-loop containing nucleotide triphosphate hydrolases"/>
    <property type="match status" value="4"/>
</dbReference>
<keyword evidence="4" id="KW-0347">Helicase</keyword>
<dbReference type="InterPro" id="IPR003593">
    <property type="entry name" value="AAA+_ATPase"/>
</dbReference>
<dbReference type="Gene3D" id="1.10.3380.10">
    <property type="entry name" value="Sec63 N-terminal domain-like domain"/>
    <property type="match status" value="2"/>
</dbReference>
<dbReference type="SMART" id="SM00382">
    <property type="entry name" value="AAA"/>
    <property type="match status" value="2"/>
</dbReference>
<dbReference type="InterPro" id="IPR027417">
    <property type="entry name" value="P-loop_NTPase"/>
</dbReference>
<keyword evidence="5" id="KW-0067">ATP-binding</keyword>
<evidence type="ECO:0000259" key="8">
    <source>
        <dbReference type="PROSITE" id="PS51194"/>
    </source>
</evidence>
<dbReference type="Gene3D" id="1.10.10.10">
    <property type="entry name" value="Winged helix-like DNA-binding domain superfamily/Winged helix DNA-binding domain"/>
    <property type="match status" value="2"/>
</dbReference>
<dbReference type="InterPro" id="IPR050474">
    <property type="entry name" value="Hel308_SKI2-like"/>
</dbReference>
<dbReference type="EMBL" id="BRYB01000544">
    <property type="protein sequence ID" value="GMI32322.1"/>
    <property type="molecule type" value="Genomic_DNA"/>
</dbReference>
<dbReference type="Pfam" id="PF23445">
    <property type="entry name" value="WHD_SNRNP200"/>
    <property type="match status" value="2"/>
</dbReference>
<sequence>MSDDAARLDQYSYAATSNLVLSRQGGSRPAPGTATGEVKTLWGTSETAGKGMGGALKRSRDDKEAVKNKAKKVAKAARDVTAQDAAYTPSSQATTARYLQLLTTLKKLLGSQDTAVMSSAAEEVLEVVYGESAAKQKDIADVLGTKVANEDYAKLYADAKGCTDYTTIADKSAAAGDADDDAVDEDMGVAVVFDSDEEEEDEDGNNVQAEIVDVDDDDSDAEDGGNVVTTAGAGAAGEAAKLSVHHISVDFVSRLLSPHYSADALPGICSQVMELLPLPDSREVENKLCVLLGFDKFDTCRTLTADRHRIYYVTLYRRAGDDEKEREKAVEKMGETEQGRQVLQELNTKEEVSDIVGKSRIDSVIQSQQEEARKIRAMNAKAAAGGGVLVGGDDDDVEMAPAAAAGGAAPTLDLDNLAFKDGARTMTNDKCTLPKESWRAMKPGYEEVHVPAMRSVPGADENFVAIGGLPKFCHPAFKGMEKLNRLQSKMCNVALKNSENLLLCAPTGAGKTNVAMLAMMQVVSQYLNPDNTVDTKAFKIVYVAPMKALVQEVVKNFGKRLKEFGMTVRELSGDSSLTQQQIQETSVIVTTPEKWDIITRKSDDRTYTQLVRLVIIDEIHLLHDDRGPVLESLVSRTIRQVEQTLEPVRIVGLSATLPNYRDVATFLRVNPATGLFFFDNSFRPVPLQQQYIGITEKKALKRLQVMNEITYDKCLIQQKANNQVLIFVTSRAETAKTAKALRDQAVANDEMAYFMKDDSASREIVSEELENVKSQDLKETLPYGFAIHHAGLTRSDRELVEDLFADRHIHVLVCTATLAWGVNLPAHTVIIKGTQMYNPDKGRWVELSPLDIMQMLGRAGRPSFDSEGEGIIITNHSELQYYLSLMNLQLPVESQLIKCLPNHLNAEIVLGSITSIDQAVEWLSYSYLYVRMLKAPDLYGVPTGGLETDPSLREHRFNLVHSAAALLEKSQLIRYDRRSGALQSTPLGKTSSHYYISHDSMATYNKHLKPFMSDIELLRLFAMSGEFKQIHVRDDEKLELTRLSQKVPIPVKEAVEESSAKVNILLQAYISHLSLDGFALLADMSHVQQSASRIMRCLFEISLKRGWAELTKLTLHYCKMIAHRTWRSQSPLRQFKNVPDIVTRKLERKDIPFERYIDLKPIDLGELVGAPKMGRTLHKLVSQFPRLELAASVQPITRSMLRVELTITPDFEWDVKVHGYAQLFHVLVEDCDQTRVLHQELFMLKSDTAAQQHFVTFSVPVLDPLPPNYFVRVVSDSWLHAEACIPISFKNLILPGKLPPPTQLLDLQPLPISSLPSQKIQAMYKSVGITSFNPIQTQTFHELYEKDANALVCAPTGSGKTICAEFAILRSLSTDSKNKTVYIHPKAEGVEIMARHWSNMFSKIGIAVGVLTGDAAADTKVFAASSIVLSTTRNFDAYSRRWKQRKAVQNASLVIFDELHLLGGTDGPTLEVCISRMRYIAAQTESQIRFLGLSASLANANDVGSWMGVKSGGLFNFSPKVRPIPLEIFMQSSDVGNFSSRLLAFGKPLYNAIRRHAGSAALPSLVFVPSRRQAQLTAIDIMTYVNNGGDDADSPSFVKAGGEKMLAEAAESVKEQSLNQTLTSGVGFIHSGMTAGDRKKVLQLYKGGAIGVLVCTYDSTWSLDVTAHFVAILGTESYDGKEARYVDYAISDVLNMMGKAGRPSVDNAAKCLIMCHTPKKEHLKKLLFEPLPVESHLDSYLHDNFCSEICTKVIENQQEALDYLTWSFLYRRLTKNPIYYGLSGTTPQHLSEHLSDIVEVVLGDLAESKCIELDEDEGDVSPLNLGMVGSFYYLTYSTIELVAASVTAKTKTRGIVEILSAATEFGGLSMRHNEHKTLRMLARNLPYTNDEASWNDPNNKALVLLQSHFERKGMNPDLKQDQKEVLGKSVTILQAIVDVIASNGWLKPALAAMEVSQMIVQGVWNKDSVLKQVPCLTDENIEKLKAKGVESPFDILEMEEEDREACLAGVSEDDMNEVANFCNSYPVVEVGVDVQDKDDISAGGAMSIKVTLTREADEDDEEEEAAEVGVVCAPLFPEKKKESYWLVLGDVDNNKVLAIKRTSLGEKGVVNLAGMAPEEPGNHNLKLYLMSDSYMGTDQEFDVVLNVGAAEESSDEEEE</sequence>
<dbReference type="InterPro" id="IPR035892">
    <property type="entry name" value="C2_domain_sf"/>
</dbReference>
<dbReference type="SMART" id="SM00487">
    <property type="entry name" value="DEXDc"/>
    <property type="match status" value="2"/>
</dbReference>
<dbReference type="InterPro" id="IPR057842">
    <property type="entry name" value="WH_MER3"/>
</dbReference>
<evidence type="ECO:0000256" key="4">
    <source>
        <dbReference type="ARBA" id="ARBA00022806"/>
    </source>
</evidence>
<evidence type="ECO:0000313" key="10">
    <source>
        <dbReference type="Proteomes" id="UP001165060"/>
    </source>
</evidence>
<dbReference type="InterPro" id="IPR004179">
    <property type="entry name" value="Sec63-dom"/>
</dbReference>
<accession>A0ABQ6MTX8</accession>
<dbReference type="SUPFAM" id="SSF46785">
    <property type="entry name" value="Winged helix' DNA-binding domain"/>
    <property type="match status" value="2"/>
</dbReference>
<dbReference type="Pfam" id="PF02889">
    <property type="entry name" value="Sec63"/>
    <property type="match status" value="2"/>
</dbReference>
<dbReference type="Gene3D" id="2.60.40.150">
    <property type="entry name" value="C2 domain"/>
    <property type="match status" value="2"/>
</dbReference>
<keyword evidence="10" id="KW-1185">Reference proteome</keyword>
<keyword evidence="1" id="KW-0677">Repeat</keyword>
<evidence type="ECO:0000313" key="9">
    <source>
        <dbReference type="EMBL" id="GMI32322.1"/>
    </source>
</evidence>
<dbReference type="Pfam" id="PF00271">
    <property type="entry name" value="Helicase_C"/>
    <property type="match status" value="1"/>
</dbReference>
<evidence type="ECO:0008006" key="11">
    <source>
        <dbReference type="Google" id="ProtNLM"/>
    </source>
</evidence>
<comment type="caution">
    <text evidence="9">The sequence shown here is derived from an EMBL/GenBank/DDBJ whole genome shotgun (WGS) entry which is preliminary data.</text>
</comment>
<dbReference type="PROSITE" id="PS51192">
    <property type="entry name" value="HELICASE_ATP_BIND_1"/>
    <property type="match status" value="2"/>
</dbReference>
<dbReference type="InterPro" id="IPR014756">
    <property type="entry name" value="Ig_E-set"/>
</dbReference>
<dbReference type="SUPFAM" id="SSF158702">
    <property type="entry name" value="Sec63 N-terminal domain-like"/>
    <property type="match status" value="2"/>
</dbReference>
<dbReference type="SUPFAM" id="SSF81296">
    <property type="entry name" value="E set domains"/>
    <property type="match status" value="1"/>
</dbReference>
<gene>
    <name evidence="9" type="ORF">TeGR_g1565</name>
</gene>
<dbReference type="PANTHER" id="PTHR47961:SF4">
    <property type="entry name" value="ACTIVATING SIGNAL COINTEGRATOR 1 COMPLEX SUBUNIT 3"/>
    <property type="match status" value="1"/>
</dbReference>
<dbReference type="Pfam" id="PF00270">
    <property type="entry name" value="DEAD"/>
    <property type="match status" value="2"/>
</dbReference>
<evidence type="ECO:0000259" key="7">
    <source>
        <dbReference type="PROSITE" id="PS51192"/>
    </source>
</evidence>
<dbReference type="PROSITE" id="PS51194">
    <property type="entry name" value="HELICASE_CTER"/>
    <property type="match status" value="1"/>
</dbReference>
<feature type="domain" description="Helicase C-terminal" evidence="8">
    <location>
        <begin position="686"/>
        <end position="908"/>
    </location>
</feature>
<feature type="compositionally biased region" description="Basic and acidic residues" evidence="6">
    <location>
        <begin position="58"/>
        <end position="67"/>
    </location>
</feature>
<dbReference type="InterPro" id="IPR011545">
    <property type="entry name" value="DEAD/DEAH_box_helicase_dom"/>
</dbReference>
<dbReference type="InterPro" id="IPR036390">
    <property type="entry name" value="WH_DNA-bd_sf"/>
</dbReference>
<name>A0ABQ6MTX8_9STRA</name>
<proteinExistence type="predicted"/>
<dbReference type="Gene3D" id="1.10.150.20">
    <property type="entry name" value="5' to 3' exonuclease, C-terminal subdomain"/>
    <property type="match status" value="2"/>
</dbReference>
<keyword evidence="2" id="KW-0547">Nucleotide-binding</keyword>
<dbReference type="CDD" id="cd18795">
    <property type="entry name" value="SF2_C_Ski2"/>
    <property type="match status" value="1"/>
</dbReference>
<dbReference type="Proteomes" id="UP001165060">
    <property type="component" value="Unassembled WGS sequence"/>
</dbReference>
<reference evidence="9 10" key="1">
    <citation type="journal article" date="2023" name="Commun. Biol.">
        <title>Genome analysis of Parmales, the sister group of diatoms, reveals the evolutionary specialization of diatoms from phago-mixotrophs to photoautotrophs.</title>
        <authorList>
            <person name="Ban H."/>
            <person name="Sato S."/>
            <person name="Yoshikawa S."/>
            <person name="Yamada K."/>
            <person name="Nakamura Y."/>
            <person name="Ichinomiya M."/>
            <person name="Sato N."/>
            <person name="Blanc-Mathieu R."/>
            <person name="Endo H."/>
            <person name="Kuwata A."/>
            <person name="Ogata H."/>
        </authorList>
    </citation>
    <scope>NUCLEOTIDE SEQUENCE [LARGE SCALE GENOMIC DNA]</scope>
</reference>
<dbReference type="InterPro" id="IPR014001">
    <property type="entry name" value="Helicase_ATP-bd"/>
</dbReference>
<evidence type="ECO:0000256" key="5">
    <source>
        <dbReference type="ARBA" id="ARBA00022840"/>
    </source>
</evidence>
<dbReference type="InterPro" id="IPR036388">
    <property type="entry name" value="WH-like_DNA-bd_sf"/>
</dbReference>
<feature type="region of interest" description="Disordered" evidence="6">
    <location>
        <begin position="19"/>
        <end position="70"/>
    </location>
</feature>
<feature type="domain" description="Helicase ATP-binding" evidence="7">
    <location>
        <begin position="1341"/>
        <end position="1515"/>
    </location>
</feature>
<evidence type="ECO:0000256" key="6">
    <source>
        <dbReference type="SAM" id="MobiDB-lite"/>
    </source>
</evidence>
<evidence type="ECO:0000256" key="3">
    <source>
        <dbReference type="ARBA" id="ARBA00022801"/>
    </source>
</evidence>
<dbReference type="Pfam" id="PF18149">
    <property type="entry name" value="Helicase_PWI"/>
    <property type="match status" value="1"/>
</dbReference>
<dbReference type="SMART" id="SM00490">
    <property type="entry name" value="HELICc"/>
    <property type="match status" value="2"/>
</dbReference>
<protein>
    <recommendedName>
        <fullName evidence="11">RNA helicase</fullName>
    </recommendedName>
</protein>
<dbReference type="CDD" id="cd18019">
    <property type="entry name" value="DEXHc_Brr2_1"/>
    <property type="match status" value="1"/>
</dbReference>
<evidence type="ECO:0000256" key="1">
    <source>
        <dbReference type="ARBA" id="ARBA00022737"/>
    </source>
</evidence>
<dbReference type="InterPro" id="IPR041094">
    <property type="entry name" value="Brr2_helicase_PWI"/>
</dbReference>
<dbReference type="SMART" id="SM00973">
    <property type="entry name" value="Sec63"/>
    <property type="match status" value="2"/>
</dbReference>
<keyword evidence="3" id="KW-0378">Hydrolase</keyword>